<dbReference type="PROSITE" id="PS51918">
    <property type="entry name" value="RADICAL_SAM"/>
    <property type="match status" value="1"/>
</dbReference>
<dbReference type="RefSeq" id="WP_109605046.1">
    <property type="nucleotide sequence ID" value="NZ_QGGI01000011.1"/>
</dbReference>
<dbReference type="InterPro" id="IPR006638">
    <property type="entry name" value="Elp3/MiaA/NifB-like_rSAM"/>
</dbReference>
<dbReference type="AlphaFoldDB" id="A0AA45HIB4"/>
<name>A0AA45HIB4_9BACT</name>
<organism evidence="8 9">
    <name type="scientific">Oceanotoga teriensis</name>
    <dbReference type="NCBI Taxonomy" id="515440"/>
    <lineage>
        <taxon>Bacteria</taxon>
        <taxon>Thermotogati</taxon>
        <taxon>Thermotogota</taxon>
        <taxon>Thermotogae</taxon>
        <taxon>Petrotogales</taxon>
        <taxon>Petrotogaceae</taxon>
        <taxon>Oceanotoga</taxon>
    </lineage>
</organism>
<dbReference type="Pfam" id="PF04055">
    <property type="entry name" value="Radical_SAM"/>
    <property type="match status" value="1"/>
</dbReference>
<keyword evidence="4" id="KW-0479">Metal-binding</keyword>
<dbReference type="SFLD" id="SFLDG01086">
    <property type="entry name" value="elongater_protein-like"/>
    <property type="match status" value="1"/>
</dbReference>
<evidence type="ECO:0000256" key="2">
    <source>
        <dbReference type="ARBA" id="ARBA00022485"/>
    </source>
</evidence>
<dbReference type="CDD" id="cd01335">
    <property type="entry name" value="Radical_SAM"/>
    <property type="match status" value="1"/>
</dbReference>
<dbReference type="GO" id="GO:0046872">
    <property type="term" value="F:metal ion binding"/>
    <property type="evidence" value="ECO:0007669"/>
    <property type="project" value="UniProtKB-KW"/>
</dbReference>
<evidence type="ECO:0000256" key="4">
    <source>
        <dbReference type="ARBA" id="ARBA00022723"/>
    </source>
</evidence>
<dbReference type="GO" id="GO:0051539">
    <property type="term" value="F:4 iron, 4 sulfur cluster binding"/>
    <property type="evidence" value="ECO:0007669"/>
    <property type="project" value="UniProtKB-KW"/>
</dbReference>
<dbReference type="Proteomes" id="UP000245921">
    <property type="component" value="Unassembled WGS sequence"/>
</dbReference>
<feature type="domain" description="Radical SAM core" evidence="7">
    <location>
        <begin position="1"/>
        <end position="237"/>
    </location>
</feature>
<comment type="caution">
    <text evidence="8">The sequence shown here is derived from an EMBL/GenBank/DDBJ whole genome shotgun (WGS) entry which is preliminary data.</text>
</comment>
<dbReference type="PANTHER" id="PTHR11135">
    <property type="entry name" value="HISTONE ACETYLTRANSFERASE-RELATED"/>
    <property type="match status" value="1"/>
</dbReference>
<dbReference type="GO" id="GO:0003824">
    <property type="term" value="F:catalytic activity"/>
    <property type="evidence" value="ECO:0007669"/>
    <property type="project" value="InterPro"/>
</dbReference>
<dbReference type="SFLD" id="SFLDS00029">
    <property type="entry name" value="Radical_SAM"/>
    <property type="match status" value="1"/>
</dbReference>
<evidence type="ECO:0000313" key="9">
    <source>
        <dbReference type="Proteomes" id="UP000245921"/>
    </source>
</evidence>
<dbReference type="InterPro" id="IPR023404">
    <property type="entry name" value="rSAM_horseshoe"/>
</dbReference>
<comment type="cofactor">
    <cofactor evidence="1">
        <name>[4Fe-4S] cluster</name>
        <dbReference type="ChEBI" id="CHEBI:49883"/>
    </cofactor>
</comment>
<keyword evidence="3" id="KW-0949">S-adenosyl-L-methionine</keyword>
<dbReference type="Pfam" id="PF16199">
    <property type="entry name" value="Radical_SAM_C"/>
    <property type="match status" value="1"/>
</dbReference>
<dbReference type="GO" id="GO:0002926">
    <property type="term" value="P:tRNA wobble base 5-methoxycarbonylmethyl-2-thiouridinylation"/>
    <property type="evidence" value="ECO:0007669"/>
    <property type="project" value="TreeGrafter"/>
</dbReference>
<keyword evidence="2" id="KW-0004">4Fe-4S</keyword>
<gene>
    <name evidence="8" type="ORF">C7380_11124</name>
</gene>
<dbReference type="SUPFAM" id="SSF102114">
    <property type="entry name" value="Radical SAM enzymes"/>
    <property type="match status" value="1"/>
</dbReference>
<evidence type="ECO:0000256" key="5">
    <source>
        <dbReference type="ARBA" id="ARBA00023004"/>
    </source>
</evidence>
<dbReference type="SMART" id="SM00729">
    <property type="entry name" value="Elp3"/>
    <property type="match status" value="1"/>
</dbReference>
<dbReference type="InterPro" id="IPR039661">
    <property type="entry name" value="ELP3"/>
</dbReference>
<dbReference type="InterPro" id="IPR007197">
    <property type="entry name" value="rSAM"/>
</dbReference>
<keyword evidence="5" id="KW-0408">Iron</keyword>
<evidence type="ECO:0000313" key="8">
    <source>
        <dbReference type="EMBL" id="PWJ91222.1"/>
    </source>
</evidence>
<reference evidence="8 9" key="1">
    <citation type="submission" date="2018-05" db="EMBL/GenBank/DDBJ databases">
        <title>Genomic Encyclopedia of Type Strains, Phase IV (KMG-IV): sequencing the most valuable type-strain genomes for metagenomic binning, comparative biology and taxonomic classification.</title>
        <authorList>
            <person name="Goeker M."/>
        </authorList>
    </citation>
    <scope>NUCLEOTIDE SEQUENCE [LARGE SCALE GENOMIC DNA]</scope>
    <source>
        <strain evidence="8 9">DSM 24906</strain>
    </source>
</reference>
<proteinExistence type="predicted"/>
<dbReference type="GO" id="GO:0005737">
    <property type="term" value="C:cytoplasm"/>
    <property type="evidence" value="ECO:0007669"/>
    <property type="project" value="TreeGrafter"/>
</dbReference>
<evidence type="ECO:0000256" key="3">
    <source>
        <dbReference type="ARBA" id="ARBA00022691"/>
    </source>
</evidence>
<evidence type="ECO:0000259" key="7">
    <source>
        <dbReference type="PROSITE" id="PS51918"/>
    </source>
</evidence>
<evidence type="ECO:0000256" key="1">
    <source>
        <dbReference type="ARBA" id="ARBA00001966"/>
    </source>
</evidence>
<keyword evidence="9" id="KW-1185">Reference proteome</keyword>
<accession>A0AA45HIB4</accession>
<protein>
    <submittedName>
        <fullName evidence="8">Radical SAM family protein</fullName>
    </submittedName>
</protein>
<dbReference type="InterPro" id="IPR058240">
    <property type="entry name" value="rSAM_sf"/>
</dbReference>
<sequence>MKKEYIIPIFIPHGGCKRQCVFCNEYAATGLKEFPERHKLEEEYNKYKQYFPEKNNIYIAFYGSTFTALKEKEMKYYLDWADEKIKKNEIKGIRFSTSPEEINYEKIKILNDYKISVIEIGVQSFFDDVLKHSNRSHNVKDIFNAIDILDKNNYSYGLHLMTGLPKSTFEKEIKSAEILSKTNAKFARIHPTVVLKGSILEEYEKNNKYNPESLEEAIKKTSKMTIKIEKENIKVIRLGLCLYGKEINNVYSGPYHKSFGDLVRTNINRYILTYLKDDLKIPKSMKSQFIGFKKRNKDLINENIFYDGICIKYKNKSISLADIYKIIDKKIED</sequence>
<dbReference type="EMBL" id="QGGI01000011">
    <property type="protein sequence ID" value="PWJ91222.1"/>
    <property type="molecule type" value="Genomic_DNA"/>
</dbReference>
<dbReference type="SFLD" id="SFLDG01082">
    <property type="entry name" value="B12-binding_domain_containing"/>
    <property type="match status" value="1"/>
</dbReference>
<keyword evidence="6" id="KW-0411">Iron-sulfur</keyword>
<dbReference type="Gene3D" id="3.80.30.20">
    <property type="entry name" value="tm_1862 like domain"/>
    <property type="match status" value="1"/>
</dbReference>
<evidence type="ECO:0000256" key="6">
    <source>
        <dbReference type="ARBA" id="ARBA00023014"/>
    </source>
</evidence>
<dbReference type="PANTHER" id="PTHR11135:SF0">
    <property type="entry name" value="ELONGATOR COMPLEX PROTEIN 3"/>
    <property type="match status" value="1"/>
</dbReference>
<dbReference type="InterPro" id="IPR032432">
    <property type="entry name" value="Radical_SAM_C"/>
</dbReference>